<dbReference type="GO" id="GO:0005634">
    <property type="term" value="C:nucleus"/>
    <property type="evidence" value="ECO:0007669"/>
    <property type="project" value="EnsemblFungi"/>
</dbReference>
<accession>G0VEW5</accession>
<dbReference type="OrthoDB" id="5368485at2759"/>
<organism evidence="5 6">
    <name type="scientific">Naumovozyma castellii</name>
    <name type="common">Yeast</name>
    <name type="synonym">Saccharomyces castellii</name>
    <dbReference type="NCBI Taxonomy" id="27288"/>
    <lineage>
        <taxon>Eukaryota</taxon>
        <taxon>Fungi</taxon>
        <taxon>Dikarya</taxon>
        <taxon>Ascomycota</taxon>
        <taxon>Saccharomycotina</taxon>
        <taxon>Saccharomycetes</taxon>
        <taxon>Saccharomycetales</taxon>
        <taxon>Saccharomycetaceae</taxon>
        <taxon>Naumovozyma</taxon>
    </lineage>
</organism>
<dbReference type="eggNOG" id="KOG4372">
    <property type="taxonomic scope" value="Eukaryota"/>
</dbReference>
<evidence type="ECO:0000256" key="2">
    <source>
        <dbReference type="ARBA" id="ARBA00022963"/>
    </source>
</evidence>
<dbReference type="SUPFAM" id="SSF53474">
    <property type="entry name" value="alpha/beta-Hydrolases"/>
    <property type="match status" value="1"/>
</dbReference>
<dbReference type="Gene3D" id="3.40.50.1820">
    <property type="entry name" value="alpha/beta hydrolase"/>
    <property type="match status" value="1"/>
</dbReference>
<protein>
    <recommendedName>
        <fullName evidence="4">DUF676 domain-containing protein</fullName>
    </recommendedName>
</protein>
<dbReference type="GO" id="GO:0005737">
    <property type="term" value="C:cytoplasm"/>
    <property type="evidence" value="ECO:0007669"/>
    <property type="project" value="EnsemblFungi"/>
</dbReference>
<dbReference type="HOGENOM" id="CLU_007367_1_0_1"/>
<dbReference type="PIRSF" id="PIRSF005412">
    <property type="entry name" value="UCP005412_abhydr"/>
    <property type="match status" value="1"/>
</dbReference>
<dbReference type="KEGG" id="ncs:NCAS_0D00830"/>
<reference key="2">
    <citation type="submission" date="2011-08" db="EMBL/GenBank/DDBJ databases">
        <title>Genome sequence of Naumovozyma castellii.</title>
        <authorList>
            <person name="Gordon J.L."/>
            <person name="Armisen D."/>
            <person name="Proux-Wera E."/>
            <person name="OhEigeartaigh S.S."/>
            <person name="Byrne K.P."/>
            <person name="Wolfe K.H."/>
        </authorList>
    </citation>
    <scope>NUCLEOTIDE SEQUENCE</scope>
    <source>
        <strain>Type strain:CBS 4309</strain>
    </source>
</reference>
<feature type="domain" description="DUF676" evidence="4">
    <location>
        <begin position="182"/>
        <end position="374"/>
    </location>
</feature>
<evidence type="ECO:0000256" key="1">
    <source>
        <dbReference type="ARBA" id="ARBA00007920"/>
    </source>
</evidence>
<dbReference type="PANTHER" id="PTHR12482">
    <property type="entry name" value="LIPASE ROG1-RELATED-RELATED"/>
    <property type="match status" value="1"/>
</dbReference>
<dbReference type="AlphaFoldDB" id="G0VEW5"/>
<dbReference type="InParanoid" id="G0VEW5"/>
<reference evidence="5 6" key="1">
    <citation type="journal article" date="2011" name="Proc. Natl. Acad. Sci. U.S.A.">
        <title>Evolutionary erosion of yeast sex chromosomes by mating-type switching accidents.</title>
        <authorList>
            <person name="Gordon J.L."/>
            <person name="Armisen D."/>
            <person name="Proux-Wera E."/>
            <person name="Oheigeartaigh S.S."/>
            <person name="Byrne K.P."/>
            <person name="Wolfe K.H."/>
        </authorList>
    </citation>
    <scope>NUCLEOTIDE SEQUENCE [LARGE SCALE GENOMIC DNA]</scope>
    <source>
        <strain evidence="6">ATCC 76901 / BCRC 22586 / CBS 4309 / NBRC 1992 / NRRL Y-12630</strain>
    </source>
</reference>
<evidence type="ECO:0000259" key="4">
    <source>
        <dbReference type="Pfam" id="PF05057"/>
    </source>
</evidence>
<dbReference type="InterPro" id="IPR016445">
    <property type="entry name" value="Rog1_fam"/>
</dbReference>
<dbReference type="Pfam" id="PF05057">
    <property type="entry name" value="DUF676"/>
    <property type="match status" value="1"/>
</dbReference>
<dbReference type="FunCoup" id="G0VEW5">
    <property type="interactions" value="41"/>
</dbReference>
<evidence type="ECO:0000256" key="3">
    <source>
        <dbReference type="SAM" id="MobiDB-lite"/>
    </source>
</evidence>
<dbReference type="RefSeq" id="XP_003676028.1">
    <property type="nucleotide sequence ID" value="XM_003675980.1"/>
</dbReference>
<evidence type="ECO:0000313" key="6">
    <source>
        <dbReference type="Proteomes" id="UP000001640"/>
    </source>
</evidence>
<keyword evidence="2" id="KW-0443">Lipid metabolism</keyword>
<dbReference type="OMA" id="TIARRWH"/>
<sequence>MNDLLYQNKSTLGAAQQDRYIITYNLYDTEEIPSDIKLDPLYLRIKNIEPISYRAAYLMGPFILYCDVRLETYHHSQRIYSTCDQPQFESNLLPSQDAIWSLSLHQIQKRYVWIVDVVSQILFTTNTDITYEISMGYTKESLHHSINNERLGSDRLVVTKLNTLDLWKLPVQLAPSDRRRRRKHLVILTHGLHSNLTVDMEYIMEQIYKSQDNYPNEQIVVDGYPGNICQTERGVKYLGERLAKYIVNELYDASIVKISFIGHSLGGLVQTFAIAYINVKYPWFFQKVQPINFIAMASPLLGIVTDNPAYVKLLLSFGVIGKTGQDLGLDRVSETDRPLLYLLPGEPTRSVLLKFKRRTLYANAINDGIVPLYTASLLFLDYDDILEQLHKNEDEELAKDEQNVTIPENTASFNKNFISPLTKMLSIWAPQKFPQGPDSKLPKVSMLQSATSILLPPLPDQEYLLNPKARHPVIIHDKTYTQEDLPKGDTELEDTFFNSENMLLQAFTDIKAGRKRYQKLEESIARRWHEGMSWRKVVVALKPDAHNNIIVRRRFANAYGWNVIDHLIGVHFNGDDRLEEEQTKAGLEAPLPNDQSSVIEPIDEYAWVTKAESESLFDEGPTGMISTMGEMLETFTKTHLATISNKNSSEYITATHKGNKNSFVADDDDDTADDNMELPEIVDSTGNTLF</sequence>
<name>G0VEW5_NAUCA</name>
<dbReference type="GO" id="GO:0016042">
    <property type="term" value="P:lipid catabolic process"/>
    <property type="evidence" value="ECO:0007669"/>
    <property type="project" value="UniProtKB-KW"/>
</dbReference>
<dbReference type="GO" id="GO:0047372">
    <property type="term" value="F:monoacylglycerol lipase activity"/>
    <property type="evidence" value="ECO:0007669"/>
    <property type="project" value="EnsemblFungi"/>
</dbReference>
<dbReference type="InterPro" id="IPR007751">
    <property type="entry name" value="DUF676_lipase-like"/>
</dbReference>
<dbReference type="InterPro" id="IPR029058">
    <property type="entry name" value="AB_hydrolase_fold"/>
</dbReference>
<evidence type="ECO:0000313" key="5">
    <source>
        <dbReference type="EMBL" id="CCC69664.1"/>
    </source>
</evidence>
<comment type="similarity">
    <text evidence="1">Belongs to the putative lipase ROG1 family.</text>
</comment>
<dbReference type="Proteomes" id="UP000001640">
    <property type="component" value="Chromosome 4"/>
</dbReference>
<feature type="compositionally biased region" description="Acidic residues" evidence="3">
    <location>
        <begin position="665"/>
        <end position="677"/>
    </location>
</feature>
<keyword evidence="6" id="KW-1185">Reference proteome</keyword>
<gene>
    <name evidence="5" type="primary">NCAS0D00830</name>
    <name evidence="5" type="ordered locus">NCAS_0D00830</name>
</gene>
<dbReference type="EMBL" id="HE576755">
    <property type="protein sequence ID" value="CCC69664.1"/>
    <property type="molecule type" value="Genomic_DNA"/>
</dbReference>
<proteinExistence type="inferred from homology"/>
<dbReference type="GeneID" id="96903273"/>
<dbReference type="InterPro" id="IPR044294">
    <property type="entry name" value="Lipase-like"/>
</dbReference>
<feature type="region of interest" description="Disordered" evidence="3">
    <location>
        <begin position="663"/>
        <end position="690"/>
    </location>
</feature>
<keyword evidence="2" id="KW-0442">Lipid degradation</keyword>
<dbReference type="PANTHER" id="PTHR12482:SF62">
    <property type="entry name" value="LIPASE ROG1-RELATED"/>
    <property type="match status" value="1"/>
</dbReference>